<evidence type="ECO:0000259" key="12">
    <source>
        <dbReference type="Pfam" id="PF13735"/>
    </source>
</evidence>
<keyword evidence="5" id="KW-0479">Metal-binding</keyword>
<dbReference type="InterPro" id="IPR002646">
    <property type="entry name" value="PolA_pol_head_dom"/>
</dbReference>
<organism evidence="13 14">
    <name type="scientific">Paenibacillus sambharensis</name>
    <dbReference type="NCBI Taxonomy" id="1803190"/>
    <lineage>
        <taxon>Bacteria</taxon>
        <taxon>Bacillati</taxon>
        <taxon>Bacillota</taxon>
        <taxon>Bacilli</taxon>
        <taxon>Bacillales</taxon>
        <taxon>Paenibacillaceae</taxon>
        <taxon>Paenibacillus</taxon>
    </lineage>
</organism>
<evidence type="ECO:0000256" key="7">
    <source>
        <dbReference type="ARBA" id="ARBA00022842"/>
    </source>
</evidence>
<keyword evidence="6" id="KW-0547">Nucleotide-binding</keyword>
<comment type="caution">
    <text evidence="13">The sequence shown here is derived from an EMBL/GenBank/DDBJ whole genome shotgun (WGS) entry which is preliminary data.</text>
</comment>
<dbReference type="Gene3D" id="1.10.246.80">
    <property type="match status" value="1"/>
</dbReference>
<dbReference type="InterPro" id="IPR032810">
    <property type="entry name" value="CCA-adding_enz_C"/>
</dbReference>
<dbReference type="Gene3D" id="3.30.460.10">
    <property type="entry name" value="Beta Polymerase, domain 2"/>
    <property type="match status" value="1"/>
</dbReference>
<sequence>MRMELDKRMAEAVPVLRRLGDAGYEAYFVGGCVRDLLMGRKLSDVDIATSAQPEAVMELFPRCVPTGLRHGTVTVLEGDRTYEVTTFREESEYEQHRRPQAVRFIQDLEGDLLRRDFTINAMAMDVTGEVKDPFGGLSDLERRTLRCVGDPDARLQEDALRMLRGIRFASVFGYSIGDSTWKAMLRHRELLSYIAMERVGSELDKMMNGSSPAAGLTLLGSSGLWQHFKQVPPVGRSICAAETPGDWPAGPWPADLDLRWAYVWISLSADHEALKKWLLHFNFGRQRIDRIAALVHMNGMAVESCQSEAAGDSVAAVYDQWIDLVLRFGRHTAMDWLELKRETKEGLPPVMSVEQLSELRRKTEAITVLSPADLAIGGDDVKAITDKPAGPWIRELLGELVRSCAHGRIPNSRDALLSEAAIRLEKE</sequence>
<dbReference type="SUPFAM" id="SSF81891">
    <property type="entry name" value="Poly A polymerase C-terminal region-like"/>
    <property type="match status" value="1"/>
</dbReference>
<reference evidence="13 14" key="1">
    <citation type="submission" date="2018-06" db="EMBL/GenBank/DDBJ databases">
        <title>Paenibacillus imtechensis sp. nov.</title>
        <authorList>
            <person name="Pinnaka A.K."/>
            <person name="Singh H."/>
            <person name="Kaur M."/>
        </authorList>
    </citation>
    <scope>NUCLEOTIDE SEQUENCE [LARGE SCALE GENOMIC DNA]</scope>
    <source>
        <strain evidence="13 14">SMB1</strain>
    </source>
</reference>
<evidence type="ECO:0000313" key="13">
    <source>
        <dbReference type="EMBL" id="PZD93563.1"/>
    </source>
</evidence>
<evidence type="ECO:0000256" key="4">
    <source>
        <dbReference type="ARBA" id="ARBA00022695"/>
    </source>
</evidence>
<evidence type="ECO:0000259" key="10">
    <source>
        <dbReference type="Pfam" id="PF01743"/>
    </source>
</evidence>
<evidence type="ECO:0000256" key="3">
    <source>
        <dbReference type="ARBA" id="ARBA00022694"/>
    </source>
</evidence>
<evidence type="ECO:0000256" key="2">
    <source>
        <dbReference type="ARBA" id="ARBA00022679"/>
    </source>
</evidence>
<feature type="domain" description="CCA-adding enzyme C-terminal" evidence="12">
    <location>
        <begin position="259"/>
        <end position="419"/>
    </location>
</feature>
<dbReference type="PANTHER" id="PTHR46173:SF1">
    <property type="entry name" value="CCA TRNA NUCLEOTIDYLTRANSFERASE 1, MITOCHONDRIAL"/>
    <property type="match status" value="1"/>
</dbReference>
<evidence type="ECO:0000313" key="14">
    <source>
        <dbReference type="Proteomes" id="UP000249522"/>
    </source>
</evidence>
<evidence type="ECO:0000259" key="11">
    <source>
        <dbReference type="Pfam" id="PF12627"/>
    </source>
</evidence>
<dbReference type="SUPFAM" id="SSF81301">
    <property type="entry name" value="Nucleotidyltransferase"/>
    <property type="match status" value="1"/>
</dbReference>
<dbReference type="RefSeq" id="WP_111149232.1">
    <property type="nucleotide sequence ID" value="NZ_QKRB01000057.1"/>
</dbReference>
<comment type="similarity">
    <text evidence="9">Belongs to the tRNA nucleotidyltransferase/poly(A) polymerase family.</text>
</comment>
<gene>
    <name evidence="13" type="ORF">DNH61_23380</name>
</gene>
<dbReference type="Pfam" id="PF13735">
    <property type="entry name" value="tRNA_NucTran2_2"/>
    <property type="match status" value="1"/>
</dbReference>
<keyword evidence="7" id="KW-0460">Magnesium</keyword>
<accession>A0A2W1L3E3</accession>
<evidence type="ECO:0000256" key="1">
    <source>
        <dbReference type="ARBA" id="ARBA00001946"/>
    </source>
</evidence>
<dbReference type="AlphaFoldDB" id="A0A2W1L3E3"/>
<dbReference type="Proteomes" id="UP000249522">
    <property type="component" value="Unassembled WGS sequence"/>
</dbReference>
<dbReference type="NCBIfam" id="NF009814">
    <property type="entry name" value="PRK13299.1"/>
    <property type="match status" value="1"/>
</dbReference>
<dbReference type="GO" id="GO:0000049">
    <property type="term" value="F:tRNA binding"/>
    <property type="evidence" value="ECO:0007669"/>
    <property type="project" value="TreeGrafter"/>
</dbReference>
<proteinExistence type="inferred from homology"/>
<feature type="domain" description="tRNA nucleotidyltransferase/poly(A) polymerase RNA and SrmB- binding" evidence="11">
    <location>
        <begin position="173"/>
        <end position="228"/>
    </location>
</feature>
<keyword evidence="8 9" id="KW-0694">RNA-binding</keyword>
<evidence type="ECO:0000256" key="5">
    <source>
        <dbReference type="ARBA" id="ARBA00022723"/>
    </source>
</evidence>
<feature type="domain" description="Poly A polymerase head" evidence="10">
    <location>
        <begin position="26"/>
        <end position="146"/>
    </location>
</feature>
<dbReference type="EMBL" id="QKRB01000057">
    <property type="protein sequence ID" value="PZD93563.1"/>
    <property type="molecule type" value="Genomic_DNA"/>
</dbReference>
<evidence type="ECO:0000256" key="6">
    <source>
        <dbReference type="ARBA" id="ARBA00022741"/>
    </source>
</evidence>
<dbReference type="GO" id="GO:0016779">
    <property type="term" value="F:nucleotidyltransferase activity"/>
    <property type="evidence" value="ECO:0007669"/>
    <property type="project" value="UniProtKB-KW"/>
</dbReference>
<keyword evidence="2 9" id="KW-0808">Transferase</keyword>
<dbReference type="OrthoDB" id="9805698at2"/>
<name>A0A2W1L3E3_9BACL</name>
<evidence type="ECO:0000256" key="9">
    <source>
        <dbReference type="RuleBase" id="RU003953"/>
    </source>
</evidence>
<keyword evidence="14" id="KW-1185">Reference proteome</keyword>
<dbReference type="InterPro" id="IPR032828">
    <property type="entry name" value="PolyA_RNA-bd"/>
</dbReference>
<dbReference type="PANTHER" id="PTHR46173">
    <property type="entry name" value="CCA TRNA NUCLEOTIDYLTRANSFERASE 1, MITOCHONDRIAL"/>
    <property type="match status" value="1"/>
</dbReference>
<dbReference type="GO" id="GO:0046872">
    <property type="term" value="F:metal ion binding"/>
    <property type="evidence" value="ECO:0007669"/>
    <property type="project" value="UniProtKB-KW"/>
</dbReference>
<dbReference type="Pfam" id="PF12627">
    <property type="entry name" value="PolyA_pol_RNAbd"/>
    <property type="match status" value="1"/>
</dbReference>
<dbReference type="Pfam" id="PF01743">
    <property type="entry name" value="PolyA_pol"/>
    <property type="match status" value="1"/>
</dbReference>
<dbReference type="GO" id="GO:0008033">
    <property type="term" value="P:tRNA processing"/>
    <property type="evidence" value="ECO:0007669"/>
    <property type="project" value="UniProtKB-KW"/>
</dbReference>
<dbReference type="GO" id="GO:0000166">
    <property type="term" value="F:nucleotide binding"/>
    <property type="evidence" value="ECO:0007669"/>
    <property type="project" value="UniProtKB-KW"/>
</dbReference>
<keyword evidence="3" id="KW-0819">tRNA processing</keyword>
<dbReference type="InterPro" id="IPR050264">
    <property type="entry name" value="Bact_CCA-adding_enz_type3_sf"/>
</dbReference>
<dbReference type="InterPro" id="IPR043519">
    <property type="entry name" value="NT_sf"/>
</dbReference>
<protein>
    <submittedName>
        <fullName evidence="13">CCA tRNA nucleotidyltransferase</fullName>
    </submittedName>
</protein>
<evidence type="ECO:0000256" key="8">
    <source>
        <dbReference type="ARBA" id="ARBA00022884"/>
    </source>
</evidence>
<dbReference type="Gene3D" id="1.10.3090.10">
    <property type="entry name" value="cca-adding enzyme, domain 2"/>
    <property type="match status" value="1"/>
</dbReference>
<dbReference type="CDD" id="cd05398">
    <property type="entry name" value="NT_ClassII-CCAase"/>
    <property type="match status" value="1"/>
</dbReference>
<comment type="cofactor">
    <cofactor evidence="1">
        <name>Mg(2+)</name>
        <dbReference type="ChEBI" id="CHEBI:18420"/>
    </cofactor>
</comment>
<keyword evidence="4" id="KW-0548">Nucleotidyltransferase</keyword>